<sequence length="54" mass="5997">AVGRKTARVEDRAYSLLGLFGVSMATICGEGARAFRRLQEEIIRSSPDHSIFAW</sequence>
<dbReference type="PANTHER" id="PTHR10622:SF12">
    <property type="entry name" value="HET DOMAIN-CONTAINING PROTEIN"/>
    <property type="match status" value="1"/>
</dbReference>
<dbReference type="Proteomes" id="UP001175000">
    <property type="component" value="Unassembled WGS sequence"/>
</dbReference>
<keyword evidence="1" id="KW-0812">Transmembrane</keyword>
<reference evidence="3" key="1">
    <citation type="submission" date="2023-06" db="EMBL/GenBank/DDBJ databases">
        <title>Genome-scale phylogeny and comparative genomics of the fungal order Sordariales.</title>
        <authorList>
            <consortium name="Lawrence Berkeley National Laboratory"/>
            <person name="Hensen N."/>
            <person name="Bonometti L."/>
            <person name="Westerberg I."/>
            <person name="Brannstrom I.O."/>
            <person name="Guillou S."/>
            <person name="Cros-Aarteil S."/>
            <person name="Calhoun S."/>
            <person name="Haridas S."/>
            <person name="Kuo A."/>
            <person name="Mondo S."/>
            <person name="Pangilinan J."/>
            <person name="Riley R."/>
            <person name="Labutti K."/>
            <person name="Andreopoulos B."/>
            <person name="Lipzen A."/>
            <person name="Chen C."/>
            <person name="Yanf M."/>
            <person name="Daum C."/>
            <person name="Ng V."/>
            <person name="Clum A."/>
            <person name="Steindorff A."/>
            <person name="Ohm R."/>
            <person name="Martin F."/>
            <person name="Silar P."/>
            <person name="Natvig D."/>
            <person name="Lalanne C."/>
            <person name="Gautier V."/>
            <person name="Ament-Velasquez S.L."/>
            <person name="Kruys A."/>
            <person name="Hutchinson M.I."/>
            <person name="Powell A.J."/>
            <person name="Barry K."/>
            <person name="Miller A.N."/>
            <person name="Grigoriev I.V."/>
            <person name="Debuchy R."/>
            <person name="Gladieux P."/>
            <person name="Thoren M.H."/>
            <person name="Johannesson H."/>
        </authorList>
    </citation>
    <scope>NUCLEOTIDE SEQUENCE</scope>
    <source>
        <strain evidence="3">CBS 606.72</strain>
    </source>
</reference>
<evidence type="ECO:0000259" key="2">
    <source>
        <dbReference type="Pfam" id="PF26640"/>
    </source>
</evidence>
<evidence type="ECO:0000256" key="1">
    <source>
        <dbReference type="SAM" id="Phobius"/>
    </source>
</evidence>
<organism evidence="3 4">
    <name type="scientific">Immersiella caudata</name>
    <dbReference type="NCBI Taxonomy" id="314043"/>
    <lineage>
        <taxon>Eukaryota</taxon>
        <taxon>Fungi</taxon>
        <taxon>Dikarya</taxon>
        <taxon>Ascomycota</taxon>
        <taxon>Pezizomycotina</taxon>
        <taxon>Sordariomycetes</taxon>
        <taxon>Sordariomycetidae</taxon>
        <taxon>Sordariales</taxon>
        <taxon>Lasiosphaeriaceae</taxon>
        <taxon>Immersiella</taxon>
    </lineage>
</organism>
<feature type="non-terminal residue" evidence="3">
    <location>
        <position position="1"/>
    </location>
</feature>
<gene>
    <name evidence="3" type="ORF">B0T14DRAFT_406517</name>
</gene>
<feature type="domain" description="DUF8212" evidence="2">
    <location>
        <begin position="33"/>
        <end position="54"/>
    </location>
</feature>
<keyword evidence="1" id="KW-1133">Transmembrane helix</keyword>
<accession>A0AA39WPY6</accession>
<name>A0AA39WPY6_9PEZI</name>
<keyword evidence="1" id="KW-0472">Membrane</keyword>
<comment type="caution">
    <text evidence="3">The sequence shown here is derived from an EMBL/GenBank/DDBJ whole genome shotgun (WGS) entry which is preliminary data.</text>
</comment>
<feature type="transmembrane region" description="Helical" evidence="1">
    <location>
        <begin position="13"/>
        <end position="35"/>
    </location>
</feature>
<dbReference type="AlphaFoldDB" id="A0AA39WPY6"/>
<dbReference type="PANTHER" id="PTHR10622">
    <property type="entry name" value="HET DOMAIN-CONTAINING PROTEIN"/>
    <property type="match status" value="1"/>
</dbReference>
<dbReference type="EMBL" id="JAULSU010000004">
    <property type="protein sequence ID" value="KAK0619442.1"/>
    <property type="molecule type" value="Genomic_DNA"/>
</dbReference>
<evidence type="ECO:0000313" key="3">
    <source>
        <dbReference type="EMBL" id="KAK0619442.1"/>
    </source>
</evidence>
<evidence type="ECO:0000313" key="4">
    <source>
        <dbReference type="Proteomes" id="UP001175000"/>
    </source>
</evidence>
<protein>
    <recommendedName>
        <fullName evidence="2">DUF8212 domain-containing protein</fullName>
    </recommendedName>
</protein>
<feature type="non-terminal residue" evidence="3">
    <location>
        <position position="54"/>
    </location>
</feature>
<dbReference type="Pfam" id="PF26640">
    <property type="entry name" value="DUF8212"/>
    <property type="match status" value="1"/>
</dbReference>
<proteinExistence type="predicted"/>
<dbReference type="InterPro" id="IPR058525">
    <property type="entry name" value="DUF8212"/>
</dbReference>
<keyword evidence="4" id="KW-1185">Reference proteome</keyword>